<dbReference type="AlphaFoldDB" id="A0A174PBN5"/>
<name>A0A174PBN5_9FIRM</name>
<reference evidence="2 3" key="1">
    <citation type="submission" date="2015-09" db="EMBL/GenBank/DDBJ databases">
        <authorList>
            <consortium name="Pathogen Informatics"/>
        </authorList>
    </citation>
    <scope>NUCLEOTIDE SEQUENCE [LARGE SCALE GENOMIC DNA]</scope>
    <source>
        <strain evidence="2 3">2789STDY5834957</strain>
    </source>
</reference>
<evidence type="ECO:0000256" key="1">
    <source>
        <dbReference type="SAM" id="Phobius"/>
    </source>
</evidence>
<protein>
    <submittedName>
        <fullName evidence="2">Uncharacterized protein</fullName>
    </submittedName>
</protein>
<dbReference type="EMBL" id="CZBP01000001">
    <property type="protein sequence ID" value="CUP58392.1"/>
    <property type="molecule type" value="Genomic_DNA"/>
</dbReference>
<dbReference type="RefSeq" id="WP_055059103.1">
    <property type="nucleotide sequence ID" value="NZ_CZBP01000001.1"/>
</dbReference>
<feature type="transmembrane region" description="Helical" evidence="1">
    <location>
        <begin position="38"/>
        <end position="67"/>
    </location>
</feature>
<organism evidence="2 3">
    <name type="scientific">Blautia obeum</name>
    <dbReference type="NCBI Taxonomy" id="40520"/>
    <lineage>
        <taxon>Bacteria</taxon>
        <taxon>Bacillati</taxon>
        <taxon>Bacillota</taxon>
        <taxon>Clostridia</taxon>
        <taxon>Lachnospirales</taxon>
        <taxon>Lachnospiraceae</taxon>
        <taxon>Blautia</taxon>
    </lineage>
</organism>
<evidence type="ECO:0000313" key="3">
    <source>
        <dbReference type="Proteomes" id="UP000095762"/>
    </source>
</evidence>
<keyword evidence="1" id="KW-0812">Transmembrane</keyword>
<proteinExistence type="predicted"/>
<accession>A0A174PBN5</accession>
<evidence type="ECO:0000313" key="2">
    <source>
        <dbReference type="EMBL" id="CUP58392.1"/>
    </source>
</evidence>
<gene>
    <name evidence="2" type="ORF">ERS852569_00062</name>
</gene>
<keyword evidence="1" id="KW-1133">Transmembrane helix</keyword>
<feature type="transmembrane region" description="Helical" evidence="1">
    <location>
        <begin position="7"/>
        <end position="26"/>
    </location>
</feature>
<sequence>MLIKILTFFQYALSICMIISGLVITIKDYLNLKKHPGWSASIAAVVVKFSIFLVFAAIIWIIFYFMIRTSKR</sequence>
<keyword evidence="1" id="KW-0472">Membrane</keyword>
<dbReference type="Proteomes" id="UP000095762">
    <property type="component" value="Unassembled WGS sequence"/>
</dbReference>